<proteinExistence type="predicted"/>
<keyword evidence="3" id="KW-1185">Reference proteome</keyword>
<dbReference type="Proteomes" id="UP000317977">
    <property type="component" value="Unassembled WGS sequence"/>
</dbReference>
<name>A0A5C6EJ44_9BACT</name>
<sequence>MQRQTILETIQRHLRVGTASIERDQVGLPLSEIVGRVARELRREKPDPSTVVTVIPIEQVAAFVDGNLDQARVDAVCRAVLVDNGVLAELIAAVRATQSSTDALPPVSESLTERLLATHPAELISSKDIARMMYEPETRARKSRMRILIPSIMAAAIASIVYLNRDSTIETSQPLESAASQIVAEPTIVDALTEPDSDASDSDAVGSNSPAEQTVATPKPASLNAEIETSAKATLENTESADGNSTIIDSAEMEPPVAPPVEPTQSDFAELPATEETPDKVSPPKVTRVLQPAPKWSAMRWTDIAGIIGTIERPIDPPTDASPDDSDNLKRRKIRRVMAPSTATFDEPVNFHSLRFSRGIAAIETELEGGGGEILIDEDSIAMIAASVNNASAQIDVRRGSIAIRNVPEHTGLVLRRGATPLGMVVFDAEATVLIHAIAGGMELHLQNAMLKTDEGWFVGDAVRLTAGGTTEMNNLSSLSADWMNNDPVMLDKVVMSQIGESTDLIASIDAQINRLAGSSRLTDTQSAKLSQLVQMRLSLAGDRLFSMVTSQFEVVRVAAVEAIALLPKNDPRFEPVWASIESDVATSRLRSNIDGWMQLVRTGGQPKPNQLVNMLDGLKSTKPTVRGLCDSMLRSYVADPPSVDPNASAEKMLDVFTAYQQQLAKE</sequence>
<reference evidence="2 3" key="1">
    <citation type="submission" date="2019-02" db="EMBL/GenBank/DDBJ databases">
        <title>Deep-cultivation of Planctomycetes and their phenomic and genomic characterization uncovers novel biology.</title>
        <authorList>
            <person name="Wiegand S."/>
            <person name="Jogler M."/>
            <person name="Boedeker C."/>
            <person name="Pinto D."/>
            <person name="Vollmers J."/>
            <person name="Rivas-Marin E."/>
            <person name="Kohn T."/>
            <person name="Peeters S.H."/>
            <person name="Heuer A."/>
            <person name="Rast P."/>
            <person name="Oberbeckmann S."/>
            <person name="Bunk B."/>
            <person name="Jeske O."/>
            <person name="Meyerdierks A."/>
            <person name="Storesund J.E."/>
            <person name="Kallscheuer N."/>
            <person name="Luecker S."/>
            <person name="Lage O.M."/>
            <person name="Pohl T."/>
            <person name="Merkel B.J."/>
            <person name="Hornburger P."/>
            <person name="Mueller R.-W."/>
            <person name="Bruemmer F."/>
            <person name="Labrenz M."/>
            <person name="Spormann A.M."/>
            <person name="Op Den Camp H."/>
            <person name="Overmann J."/>
            <person name="Amann R."/>
            <person name="Jetten M.S.M."/>
            <person name="Mascher T."/>
            <person name="Medema M.H."/>
            <person name="Devos D.P."/>
            <person name="Kaster A.-K."/>
            <person name="Ovreas L."/>
            <person name="Rohde M."/>
            <person name="Galperin M.Y."/>
            <person name="Jogler C."/>
        </authorList>
    </citation>
    <scope>NUCLEOTIDE SEQUENCE [LARGE SCALE GENOMIC DNA]</scope>
    <source>
        <strain evidence="2 3">Poly59</strain>
    </source>
</reference>
<gene>
    <name evidence="2" type="ORF">Poly59_43980</name>
</gene>
<evidence type="ECO:0000313" key="2">
    <source>
        <dbReference type="EMBL" id="TWU49773.1"/>
    </source>
</evidence>
<feature type="compositionally biased region" description="Polar residues" evidence="1">
    <location>
        <begin position="205"/>
        <end position="216"/>
    </location>
</feature>
<evidence type="ECO:0000313" key="3">
    <source>
        <dbReference type="Proteomes" id="UP000317977"/>
    </source>
</evidence>
<dbReference type="OrthoDB" id="255293at2"/>
<feature type="region of interest" description="Disordered" evidence="1">
    <location>
        <begin position="193"/>
        <end position="223"/>
    </location>
</feature>
<evidence type="ECO:0000256" key="1">
    <source>
        <dbReference type="SAM" id="MobiDB-lite"/>
    </source>
</evidence>
<protein>
    <submittedName>
        <fullName evidence="2">Uncharacterized protein</fullName>
    </submittedName>
</protein>
<comment type="caution">
    <text evidence="2">The sequence shown here is derived from an EMBL/GenBank/DDBJ whole genome shotgun (WGS) entry which is preliminary data.</text>
</comment>
<accession>A0A5C6EJ44</accession>
<dbReference type="EMBL" id="SJPX01000004">
    <property type="protein sequence ID" value="TWU49773.1"/>
    <property type="molecule type" value="Genomic_DNA"/>
</dbReference>
<dbReference type="AlphaFoldDB" id="A0A5C6EJ44"/>
<organism evidence="2 3">
    <name type="scientific">Rubripirellula reticaptiva</name>
    <dbReference type="NCBI Taxonomy" id="2528013"/>
    <lineage>
        <taxon>Bacteria</taxon>
        <taxon>Pseudomonadati</taxon>
        <taxon>Planctomycetota</taxon>
        <taxon>Planctomycetia</taxon>
        <taxon>Pirellulales</taxon>
        <taxon>Pirellulaceae</taxon>
        <taxon>Rubripirellula</taxon>
    </lineage>
</organism>
<dbReference type="RefSeq" id="WP_146535970.1">
    <property type="nucleotide sequence ID" value="NZ_SJPX01000004.1"/>
</dbReference>